<feature type="transmembrane region" description="Helical" evidence="6">
    <location>
        <begin position="236"/>
        <end position="253"/>
    </location>
</feature>
<keyword evidence="4 6" id="KW-1133">Transmembrane helix</keyword>
<evidence type="ECO:0000256" key="4">
    <source>
        <dbReference type="ARBA" id="ARBA00022989"/>
    </source>
</evidence>
<evidence type="ECO:0000256" key="1">
    <source>
        <dbReference type="ARBA" id="ARBA00004141"/>
    </source>
</evidence>
<dbReference type="GO" id="GO:0016020">
    <property type="term" value="C:membrane"/>
    <property type="evidence" value="ECO:0007669"/>
    <property type="project" value="UniProtKB-SubCell"/>
</dbReference>
<dbReference type="PANTHER" id="PTHR22911:SF6">
    <property type="entry name" value="SOLUTE CARRIER FAMILY 35 MEMBER G1"/>
    <property type="match status" value="1"/>
</dbReference>
<dbReference type="RefSeq" id="WP_058246799.1">
    <property type="nucleotide sequence ID" value="NZ_CYSE01000002.1"/>
</dbReference>
<feature type="transmembrane region" description="Helical" evidence="6">
    <location>
        <begin position="33"/>
        <end position="54"/>
    </location>
</feature>
<protein>
    <submittedName>
        <fullName evidence="8">Phosphonate utilization associated putative membrane protein</fullName>
    </submittedName>
</protein>
<accession>A0A0P1GSL3</accession>
<organism evidence="8 9">
    <name type="scientific">Tropicibacter naphthalenivorans</name>
    <dbReference type="NCBI Taxonomy" id="441103"/>
    <lineage>
        <taxon>Bacteria</taxon>
        <taxon>Pseudomonadati</taxon>
        <taxon>Pseudomonadota</taxon>
        <taxon>Alphaproteobacteria</taxon>
        <taxon>Rhodobacterales</taxon>
        <taxon>Roseobacteraceae</taxon>
        <taxon>Tropicibacter</taxon>
    </lineage>
</organism>
<dbReference type="EMBL" id="CYSE01000002">
    <property type="protein sequence ID" value="CUH77070.1"/>
    <property type="molecule type" value="Genomic_DNA"/>
</dbReference>
<feature type="transmembrane region" description="Helical" evidence="6">
    <location>
        <begin position="144"/>
        <end position="161"/>
    </location>
</feature>
<keyword evidence="3 6" id="KW-0812">Transmembrane</keyword>
<evidence type="ECO:0000313" key="9">
    <source>
        <dbReference type="Proteomes" id="UP000054935"/>
    </source>
</evidence>
<dbReference type="InterPro" id="IPR037185">
    <property type="entry name" value="EmrE-like"/>
</dbReference>
<feature type="transmembrane region" description="Helical" evidence="6">
    <location>
        <begin position="66"/>
        <end position="85"/>
    </location>
</feature>
<evidence type="ECO:0000259" key="7">
    <source>
        <dbReference type="Pfam" id="PF00892"/>
    </source>
</evidence>
<feature type="transmembrane region" description="Helical" evidence="6">
    <location>
        <begin position="203"/>
        <end position="224"/>
    </location>
</feature>
<feature type="domain" description="EamA" evidence="7">
    <location>
        <begin position="2"/>
        <end position="134"/>
    </location>
</feature>
<dbReference type="STRING" id="441103.TRN7648_01277"/>
<evidence type="ECO:0000256" key="2">
    <source>
        <dbReference type="ARBA" id="ARBA00009853"/>
    </source>
</evidence>
<dbReference type="Pfam" id="PF00892">
    <property type="entry name" value="EamA"/>
    <property type="match status" value="2"/>
</dbReference>
<dbReference type="PANTHER" id="PTHR22911">
    <property type="entry name" value="ACYL-MALONYL CONDENSING ENZYME-RELATED"/>
    <property type="match status" value="1"/>
</dbReference>
<comment type="similarity">
    <text evidence="2">Belongs to the drug/metabolite transporter (DMT) superfamily. 10 TMS drug/metabolite exporter (DME) (TC 2.A.7.3) family.</text>
</comment>
<feature type="transmembrane region" description="Helical" evidence="6">
    <location>
        <begin position="259"/>
        <end position="276"/>
    </location>
</feature>
<evidence type="ECO:0000256" key="5">
    <source>
        <dbReference type="ARBA" id="ARBA00023136"/>
    </source>
</evidence>
<feature type="domain" description="EamA" evidence="7">
    <location>
        <begin position="144"/>
        <end position="270"/>
    </location>
</feature>
<dbReference type="AlphaFoldDB" id="A0A0P1GSL3"/>
<feature type="transmembrane region" description="Helical" evidence="6">
    <location>
        <begin position="91"/>
        <end position="111"/>
    </location>
</feature>
<sequence>MRAILLMVLSMGLLASLDVFVKLATQTAPSGQVMLLLSLGGTAMFILLARLKGIPLWTADARHPMLLWRNVAEIFGSIGMIVGVANTSLPVFAAITQAGPLVVTIGAAVFLREQVGWRRWVAVLVGLVGMLIVIRPWGASFTGWELFAVMGITALSARDLITRMSPANMHPIAISMWGFAATILPGIVLIALAQTPLSWEPRVWALVGCGVLVAVSGYLAVTTAMRLAPASTVAPFRYTRLIYAIFFGIVVFGDYPDNWTLLGSALILGAGLYSFMRERALARQTRLSPIAAVGIDPGTEGPLR</sequence>
<evidence type="ECO:0000256" key="6">
    <source>
        <dbReference type="SAM" id="Phobius"/>
    </source>
</evidence>
<feature type="transmembrane region" description="Helical" evidence="6">
    <location>
        <begin position="120"/>
        <end position="138"/>
    </location>
</feature>
<comment type="subcellular location">
    <subcellularLocation>
        <location evidence="1">Membrane</location>
        <topology evidence="1">Multi-pass membrane protein</topology>
    </subcellularLocation>
</comment>
<dbReference type="Proteomes" id="UP000054935">
    <property type="component" value="Unassembled WGS sequence"/>
</dbReference>
<evidence type="ECO:0000256" key="3">
    <source>
        <dbReference type="ARBA" id="ARBA00022692"/>
    </source>
</evidence>
<dbReference type="InterPro" id="IPR000620">
    <property type="entry name" value="EamA_dom"/>
</dbReference>
<name>A0A0P1GSL3_9RHOB</name>
<keyword evidence="5 6" id="KW-0472">Membrane</keyword>
<dbReference type="OrthoDB" id="7165334at2"/>
<proteinExistence type="inferred from homology"/>
<feature type="transmembrane region" description="Helical" evidence="6">
    <location>
        <begin position="173"/>
        <end position="197"/>
    </location>
</feature>
<gene>
    <name evidence="8" type="ORF">TRN7648_01277</name>
</gene>
<evidence type="ECO:0000313" key="8">
    <source>
        <dbReference type="EMBL" id="CUH77070.1"/>
    </source>
</evidence>
<keyword evidence="9" id="KW-1185">Reference proteome</keyword>
<dbReference type="SUPFAM" id="SSF103481">
    <property type="entry name" value="Multidrug resistance efflux transporter EmrE"/>
    <property type="match status" value="2"/>
</dbReference>
<reference evidence="8 9" key="1">
    <citation type="submission" date="2015-09" db="EMBL/GenBank/DDBJ databases">
        <authorList>
            <consortium name="Swine Surveillance"/>
        </authorList>
    </citation>
    <scope>NUCLEOTIDE SEQUENCE [LARGE SCALE GENOMIC DNA]</scope>
    <source>
        <strain evidence="8 9">CECT 7648</strain>
    </source>
</reference>